<dbReference type="PROSITE" id="PS51462">
    <property type="entry name" value="NUDIX"/>
    <property type="match status" value="1"/>
</dbReference>
<gene>
    <name evidence="2" type="ORF">VB620_09180</name>
</gene>
<reference evidence="2 3" key="1">
    <citation type="submission" date="2023-12" db="EMBL/GenBank/DDBJ databases">
        <title>Baltic Sea Cyanobacteria.</title>
        <authorList>
            <person name="Delbaje E."/>
            <person name="Fewer D.P."/>
            <person name="Shishido T.K."/>
        </authorList>
    </citation>
    <scope>NUCLEOTIDE SEQUENCE [LARGE SCALE GENOMIC DNA]</scope>
    <source>
        <strain evidence="2 3">UHCC-0300</strain>
    </source>
</reference>
<dbReference type="RefSeq" id="WP_323195845.1">
    <property type="nucleotide sequence ID" value="NZ_JAYGHG010000011.1"/>
</dbReference>
<dbReference type="Proteomes" id="UP001302120">
    <property type="component" value="Unassembled WGS sequence"/>
</dbReference>
<dbReference type="InterPro" id="IPR000086">
    <property type="entry name" value="NUDIX_hydrolase_dom"/>
</dbReference>
<sequence>MSKLGKIWVLALGLIRDDGRIFVSEGYDSVKEETYYRALGGGVDFGETSQAALQREFQEEIQAELTNIKYLGSIENIFTFNGQQGHEIIQTYECDFVDSKFYELESLIFSESKKHQHKAIWLDIADFKSGKLKLVPEAFLVYL</sequence>
<name>A0ABU5UEU7_9CYAN</name>
<keyword evidence="3" id="KW-1185">Reference proteome</keyword>
<dbReference type="Gene3D" id="3.90.79.10">
    <property type="entry name" value="Nucleoside Triphosphate Pyrophosphohydrolase"/>
    <property type="match status" value="1"/>
</dbReference>
<dbReference type="Pfam" id="PF00293">
    <property type="entry name" value="NUDIX"/>
    <property type="match status" value="1"/>
</dbReference>
<proteinExistence type="predicted"/>
<evidence type="ECO:0000259" key="1">
    <source>
        <dbReference type="PROSITE" id="PS51462"/>
    </source>
</evidence>
<evidence type="ECO:0000313" key="3">
    <source>
        <dbReference type="Proteomes" id="UP001302120"/>
    </source>
</evidence>
<organism evidence="2 3">
    <name type="scientific">Nodularia harveyana UHCC-0300</name>
    <dbReference type="NCBI Taxonomy" id="2974287"/>
    <lineage>
        <taxon>Bacteria</taxon>
        <taxon>Bacillati</taxon>
        <taxon>Cyanobacteriota</taxon>
        <taxon>Cyanophyceae</taxon>
        <taxon>Nostocales</taxon>
        <taxon>Nodulariaceae</taxon>
        <taxon>Nodularia</taxon>
    </lineage>
</organism>
<dbReference type="CDD" id="cd04688">
    <property type="entry name" value="NUDIX_Hydrolase"/>
    <property type="match status" value="1"/>
</dbReference>
<comment type="caution">
    <text evidence="2">The sequence shown here is derived from an EMBL/GenBank/DDBJ whole genome shotgun (WGS) entry which is preliminary data.</text>
</comment>
<evidence type="ECO:0000313" key="2">
    <source>
        <dbReference type="EMBL" id="MEA5581511.1"/>
    </source>
</evidence>
<dbReference type="GO" id="GO:0016787">
    <property type="term" value="F:hydrolase activity"/>
    <property type="evidence" value="ECO:0007669"/>
    <property type="project" value="UniProtKB-KW"/>
</dbReference>
<dbReference type="InterPro" id="IPR015797">
    <property type="entry name" value="NUDIX_hydrolase-like_dom_sf"/>
</dbReference>
<feature type="domain" description="Nudix hydrolase" evidence="1">
    <location>
        <begin position="5"/>
        <end position="143"/>
    </location>
</feature>
<dbReference type="SUPFAM" id="SSF55811">
    <property type="entry name" value="Nudix"/>
    <property type="match status" value="1"/>
</dbReference>
<keyword evidence="2" id="KW-0378">Hydrolase</keyword>
<accession>A0ABU5UEU7</accession>
<protein>
    <submittedName>
        <fullName evidence="2">NUDIX hydrolase</fullName>
    </submittedName>
</protein>
<dbReference type="EMBL" id="JAYGHG010000011">
    <property type="protein sequence ID" value="MEA5581511.1"/>
    <property type="molecule type" value="Genomic_DNA"/>
</dbReference>